<feature type="transmembrane region" description="Helical" evidence="1">
    <location>
        <begin position="334"/>
        <end position="351"/>
    </location>
</feature>
<feature type="transmembrane region" description="Helical" evidence="1">
    <location>
        <begin position="239"/>
        <end position="263"/>
    </location>
</feature>
<feature type="transmembrane region" description="Helical" evidence="1">
    <location>
        <begin position="275"/>
        <end position="294"/>
    </location>
</feature>
<organism evidence="2 3">
    <name type="scientific">Dethiosulfatibacter aminovorans DSM 17477</name>
    <dbReference type="NCBI Taxonomy" id="1121476"/>
    <lineage>
        <taxon>Bacteria</taxon>
        <taxon>Bacillati</taxon>
        <taxon>Bacillota</taxon>
        <taxon>Tissierellia</taxon>
        <taxon>Dethiosulfatibacter</taxon>
    </lineage>
</organism>
<dbReference type="InterPro" id="IPR049576">
    <property type="entry name" value="HDC-like"/>
</dbReference>
<sequence>MSYGFEIAFIMVVCIVFVAEFISAKFNGKVPALFLMTVMTLIGYWTILPKDIVAVSGLGAVKNIMMMIILIHMGTLLEIEQLKKEWKTVVTAIAAVAGVAIIFFGLGGPLLGEKLMAITAIAPLAGGGMAGILTSQALTNAGYIELAVWPILLITLQGFIGMPIVAFLLRGEARDIALKIRSGSFKKDEETDETSITEIKAIDKIPEKYKTPSFYFLALAIIGTLNLFVYTNFIKNIPFISLLLDKSITALLIGMILGNLGILDKGVMGKTESNGILDISFYAYIMTFLTGASLATIKSLIVPLLIAFIMASLAIAVFSLLVGKRVGYSSRMSVAVGFNCFLGFPFNYMLTKEAAKAVAGTSEEEKLIFDTLLPTMLISGFVCVTIVSTLMAGALSALVR</sequence>
<feature type="transmembrane region" description="Helical" evidence="1">
    <location>
        <begin position="146"/>
        <end position="169"/>
    </location>
</feature>
<feature type="transmembrane region" description="Helical" evidence="1">
    <location>
        <begin position="300"/>
        <end position="322"/>
    </location>
</feature>
<feature type="transmembrane region" description="Helical" evidence="1">
    <location>
        <begin position="60"/>
        <end position="77"/>
    </location>
</feature>
<reference evidence="2 3" key="1">
    <citation type="submission" date="2016-11" db="EMBL/GenBank/DDBJ databases">
        <authorList>
            <person name="Jaros S."/>
            <person name="Januszkiewicz K."/>
            <person name="Wedrychowicz H."/>
        </authorList>
    </citation>
    <scope>NUCLEOTIDE SEQUENCE [LARGE SCALE GENOMIC DNA]</scope>
    <source>
        <strain evidence="2 3">DSM 17477</strain>
    </source>
</reference>
<dbReference type="RefSeq" id="WP_073051186.1">
    <property type="nucleotide sequence ID" value="NZ_FQZL01000063.1"/>
</dbReference>
<feature type="transmembrane region" description="Helical" evidence="1">
    <location>
        <begin position="30"/>
        <end position="48"/>
    </location>
</feature>
<keyword evidence="1" id="KW-0472">Membrane</keyword>
<evidence type="ECO:0000313" key="3">
    <source>
        <dbReference type="Proteomes" id="UP000184052"/>
    </source>
</evidence>
<feature type="transmembrane region" description="Helical" evidence="1">
    <location>
        <begin position="7"/>
        <end position="24"/>
    </location>
</feature>
<dbReference type="Proteomes" id="UP000184052">
    <property type="component" value="Unassembled WGS sequence"/>
</dbReference>
<accession>A0A1M6N825</accession>
<feature type="transmembrane region" description="Helical" evidence="1">
    <location>
        <begin position="89"/>
        <end position="108"/>
    </location>
</feature>
<dbReference type="AlphaFoldDB" id="A0A1M6N825"/>
<dbReference type="EMBL" id="FQZL01000063">
    <property type="protein sequence ID" value="SHJ91833.1"/>
    <property type="molecule type" value="Genomic_DNA"/>
</dbReference>
<keyword evidence="3" id="KW-1185">Reference proteome</keyword>
<feature type="transmembrane region" description="Helical" evidence="1">
    <location>
        <begin position="115"/>
        <end position="134"/>
    </location>
</feature>
<dbReference type="CDD" id="cd21416">
    <property type="entry name" value="HDC_protein"/>
    <property type="match status" value="1"/>
</dbReference>
<protein>
    <recommendedName>
        <fullName evidence="4">Na+/glutamate symporter</fullName>
    </recommendedName>
</protein>
<keyword evidence="1" id="KW-1133">Transmembrane helix</keyword>
<gene>
    <name evidence="2" type="ORF">SAMN02745751_03707</name>
</gene>
<evidence type="ECO:0000256" key="1">
    <source>
        <dbReference type="SAM" id="Phobius"/>
    </source>
</evidence>
<evidence type="ECO:0008006" key="4">
    <source>
        <dbReference type="Google" id="ProtNLM"/>
    </source>
</evidence>
<feature type="transmembrane region" description="Helical" evidence="1">
    <location>
        <begin position="371"/>
        <end position="399"/>
    </location>
</feature>
<proteinExistence type="predicted"/>
<dbReference type="OrthoDB" id="3243277at2"/>
<keyword evidence="1" id="KW-0812">Transmembrane</keyword>
<feature type="transmembrane region" description="Helical" evidence="1">
    <location>
        <begin position="214"/>
        <end position="233"/>
    </location>
</feature>
<dbReference type="STRING" id="1121476.SAMN02745751_03707"/>
<name>A0A1M6N825_9FIRM</name>
<evidence type="ECO:0000313" key="2">
    <source>
        <dbReference type="EMBL" id="SHJ91833.1"/>
    </source>
</evidence>